<dbReference type="GO" id="GO:0022857">
    <property type="term" value="F:transmembrane transporter activity"/>
    <property type="evidence" value="ECO:0007669"/>
    <property type="project" value="InterPro"/>
</dbReference>
<dbReference type="InterPro" id="IPR011701">
    <property type="entry name" value="MFS"/>
</dbReference>
<evidence type="ECO:0000259" key="4">
    <source>
        <dbReference type="PROSITE" id="PS50850"/>
    </source>
</evidence>
<comment type="caution">
    <text evidence="5">The sequence shown here is derived from an EMBL/GenBank/DDBJ whole genome shotgun (WGS) entry which is preliminary data.</text>
</comment>
<protein>
    <submittedName>
        <fullName evidence="5">Major facilitator superfamily domain-containing protein</fullName>
    </submittedName>
</protein>
<proteinExistence type="inferred from homology"/>
<organism evidence="5 6">
    <name type="scientific">Rhodocollybia butyracea</name>
    <dbReference type="NCBI Taxonomy" id="206335"/>
    <lineage>
        <taxon>Eukaryota</taxon>
        <taxon>Fungi</taxon>
        <taxon>Dikarya</taxon>
        <taxon>Basidiomycota</taxon>
        <taxon>Agaricomycotina</taxon>
        <taxon>Agaricomycetes</taxon>
        <taxon>Agaricomycetidae</taxon>
        <taxon>Agaricales</taxon>
        <taxon>Marasmiineae</taxon>
        <taxon>Omphalotaceae</taxon>
        <taxon>Rhodocollybia</taxon>
    </lineage>
</organism>
<evidence type="ECO:0000256" key="2">
    <source>
        <dbReference type="ARBA" id="ARBA00006727"/>
    </source>
</evidence>
<feature type="transmembrane region" description="Helical" evidence="3">
    <location>
        <begin position="383"/>
        <end position="402"/>
    </location>
</feature>
<comment type="subcellular location">
    <subcellularLocation>
        <location evidence="1">Membrane</location>
        <topology evidence="1">Multi-pass membrane protein</topology>
    </subcellularLocation>
</comment>
<dbReference type="OrthoDB" id="6509908at2759"/>
<dbReference type="GO" id="GO:0016020">
    <property type="term" value="C:membrane"/>
    <property type="evidence" value="ECO:0007669"/>
    <property type="project" value="UniProtKB-SubCell"/>
</dbReference>
<dbReference type="InterPro" id="IPR050327">
    <property type="entry name" value="Proton-linked_MCT"/>
</dbReference>
<evidence type="ECO:0000313" key="5">
    <source>
        <dbReference type="EMBL" id="KAF9060415.1"/>
    </source>
</evidence>
<dbReference type="Pfam" id="PF07690">
    <property type="entry name" value="MFS_1"/>
    <property type="match status" value="1"/>
</dbReference>
<dbReference type="InterPro" id="IPR020846">
    <property type="entry name" value="MFS_dom"/>
</dbReference>
<evidence type="ECO:0000313" key="6">
    <source>
        <dbReference type="Proteomes" id="UP000772434"/>
    </source>
</evidence>
<keyword evidence="3" id="KW-0472">Membrane</keyword>
<dbReference type="PROSITE" id="PS50850">
    <property type="entry name" value="MFS"/>
    <property type="match status" value="1"/>
</dbReference>
<accession>A0A9P5PE29</accession>
<keyword evidence="3" id="KW-1133">Transmembrane helix</keyword>
<feature type="transmembrane region" description="Helical" evidence="3">
    <location>
        <begin position="318"/>
        <end position="336"/>
    </location>
</feature>
<dbReference type="InterPro" id="IPR036259">
    <property type="entry name" value="MFS_trans_sf"/>
</dbReference>
<name>A0A9P5PE29_9AGAR</name>
<evidence type="ECO:0000256" key="3">
    <source>
        <dbReference type="SAM" id="Phobius"/>
    </source>
</evidence>
<feature type="transmembrane region" description="Helical" evidence="3">
    <location>
        <begin position="100"/>
        <end position="124"/>
    </location>
</feature>
<dbReference type="Proteomes" id="UP000772434">
    <property type="component" value="Unassembled WGS sequence"/>
</dbReference>
<dbReference type="Gene3D" id="1.20.1250.20">
    <property type="entry name" value="MFS general substrate transporter like domains"/>
    <property type="match status" value="2"/>
</dbReference>
<comment type="similarity">
    <text evidence="2">Belongs to the major facilitator superfamily. Monocarboxylate porter (TC 2.A.1.13) family.</text>
</comment>
<feature type="transmembrane region" description="Helical" evidence="3">
    <location>
        <begin position="477"/>
        <end position="497"/>
    </location>
</feature>
<gene>
    <name evidence="5" type="ORF">BDP27DRAFT_1430133</name>
</gene>
<feature type="transmembrane region" description="Helical" evidence="3">
    <location>
        <begin position="226"/>
        <end position="250"/>
    </location>
</feature>
<sequence length="506" mass="55538">MPYKDLHMVSSERLGSSTTLHTNVEDASHPTAARNARPPLTPLASSAATLTYPRNEPQKCKSSDPENYHDIETLKETNTTIKFDAPDAPPDGGLKAWSSVLGASLVAFTTFGFANAFGAFADFYSASYLSEFSPTLISMIGALQIFVLYLLAGVSGAMFDAIGPQYLIPFSGFIVVISLFLLSVTQPQQIYQQFLCQSVLFTIGAAFGFFPTLALMSHWFKFKMPYAVGCIISGSSIGGIVYPIMLTRLVPHIGFKSLLMLPPRILTRRYHRVDHASHCIYVPFLLRCWYPHNLPSPTNQTSPHFTKLLDFNGFKDPCYLFLAVGWFGVFSIWNPFFYVGLSAELANPGSPLNQYYLSILCASSVVGRVSPGLLASRVGRFNLLWMSTFLSAVLIFALWYTSFSEASLITFVVLYGIVAGPFFTFIPPCVASLSPIDRVGARLGFLYAFMATACLAGTPVGGVFITTSTVANYKHLILFSGLMAFIGAAFLFAARMAHDRRVFARD</sequence>
<feature type="transmembrane region" description="Helical" evidence="3">
    <location>
        <begin position="408"/>
        <end position="433"/>
    </location>
</feature>
<keyword evidence="3" id="KW-0812">Transmembrane</keyword>
<feature type="domain" description="Major facilitator superfamily (MFS) profile" evidence="4">
    <location>
        <begin position="314"/>
        <end position="506"/>
    </location>
</feature>
<dbReference type="EMBL" id="JADNRY010000245">
    <property type="protein sequence ID" value="KAF9060415.1"/>
    <property type="molecule type" value="Genomic_DNA"/>
</dbReference>
<evidence type="ECO:0000256" key="1">
    <source>
        <dbReference type="ARBA" id="ARBA00004141"/>
    </source>
</evidence>
<feature type="transmembrane region" description="Helical" evidence="3">
    <location>
        <begin position="194"/>
        <end position="220"/>
    </location>
</feature>
<dbReference type="SUPFAM" id="SSF103473">
    <property type="entry name" value="MFS general substrate transporter"/>
    <property type="match status" value="1"/>
</dbReference>
<feature type="transmembrane region" description="Helical" evidence="3">
    <location>
        <begin position="136"/>
        <end position="159"/>
    </location>
</feature>
<reference evidence="5" key="1">
    <citation type="submission" date="2020-11" db="EMBL/GenBank/DDBJ databases">
        <authorList>
            <consortium name="DOE Joint Genome Institute"/>
            <person name="Ahrendt S."/>
            <person name="Riley R."/>
            <person name="Andreopoulos W."/>
            <person name="Labutti K."/>
            <person name="Pangilinan J."/>
            <person name="Ruiz-Duenas F.J."/>
            <person name="Barrasa J.M."/>
            <person name="Sanchez-Garcia M."/>
            <person name="Camarero S."/>
            <person name="Miyauchi S."/>
            <person name="Serrano A."/>
            <person name="Linde D."/>
            <person name="Babiker R."/>
            <person name="Drula E."/>
            <person name="Ayuso-Fernandez I."/>
            <person name="Pacheco R."/>
            <person name="Padilla G."/>
            <person name="Ferreira P."/>
            <person name="Barriuso J."/>
            <person name="Kellner H."/>
            <person name="Castanera R."/>
            <person name="Alfaro M."/>
            <person name="Ramirez L."/>
            <person name="Pisabarro A.G."/>
            <person name="Kuo A."/>
            <person name="Tritt A."/>
            <person name="Lipzen A."/>
            <person name="He G."/>
            <person name="Yan M."/>
            <person name="Ng V."/>
            <person name="Cullen D."/>
            <person name="Martin F."/>
            <person name="Rosso M.-N."/>
            <person name="Henrissat B."/>
            <person name="Hibbett D."/>
            <person name="Martinez A.T."/>
            <person name="Grigoriev I.V."/>
        </authorList>
    </citation>
    <scope>NUCLEOTIDE SEQUENCE</scope>
    <source>
        <strain evidence="5">AH 40177</strain>
    </source>
</reference>
<feature type="transmembrane region" description="Helical" evidence="3">
    <location>
        <begin position="165"/>
        <end position="182"/>
    </location>
</feature>
<keyword evidence="6" id="KW-1185">Reference proteome</keyword>
<dbReference type="PANTHER" id="PTHR11360:SF177">
    <property type="entry name" value="RIBOFLAVIN TRANSPORTER MCH5"/>
    <property type="match status" value="1"/>
</dbReference>
<dbReference type="AlphaFoldDB" id="A0A9P5PE29"/>
<feature type="transmembrane region" description="Helical" evidence="3">
    <location>
        <begin position="356"/>
        <end position="376"/>
    </location>
</feature>
<dbReference type="PANTHER" id="PTHR11360">
    <property type="entry name" value="MONOCARBOXYLATE TRANSPORTER"/>
    <property type="match status" value="1"/>
</dbReference>
<feature type="transmembrane region" description="Helical" evidence="3">
    <location>
        <begin position="445"/>
        <end position="465"/>
    </location>
</feature>